<feature type="non-terminal residue" evidence="2">
    <location>
        <position position="175"/>
    </location>
</feature>
<name>A0A147B6C4_9ACAR</name>
<dbReference type="InterPro" id="IPR013579">
    <property type="entry name" value="FAST_2"/>
</dbReference>
<evidence type="ECO:0000313" key="2">
    <source>
        <dbReference type="EMBL" id="JAR86331.1"/>
    </source>
</evidence>
<organism evidence="2">
    <name type="scientific">Alectorobius mimon</name>
    <dbReference type="NCBI Taxonomy" id="360319"/>
    <lineage>
        <taxon>Eukaryota</taxon>
        <taxon>Metazoa</taxon>
        <taxon>Ecdysozoa</taxon>
        <taxon>Arthropoda</taxon>
        <taxon>Chelicerata</taxon>
        <taxon>Arachnida</taxon>
        <taxon>Acari</taxon>
        <taxon>Parasitiformes</taxon>
        <taxon>Ixodida</taxon>
        <taxon>Ixodoidea</taxon>
        <taxon>Argasidae</taxon>
        <taxon>Ornithodorinae</taxon>
        <taxon>Alectorobius</taxon>
    </lineage>
</organism>
<feature type="non-terminal residue" evidence="2">
    <location>
        <position position="1"/>
    </location>
</feature>
<accession>A0A147B6C4</accession>
<evidence type="ECO:0000259" key="1">
    <source>
        <dbReference type="Pfam" id="PF08368"/>
    </source>
</evidence>
<keyword evidence="2" id="KW-0418">Kinase</keyword>
<sequence>SVENYLSFGAVSDLLDSCALVNFRPSNVTELYETYVLKLLKEDEKDCFVKCALRFANALLSLDFLPKLLVETIFSLDFLRRFDEEVEGSSEAEVLDSLLFEVNRSTILQHPELDVPWLAKMIASSKTSLPCGNSRNEELSNKVGNTLREILGGEEFFRTAASPYLHAIDFELFLR</sequence>
<dbReference type="AlphaFoldDB" id="A0A147B6C4"/>
<keyword evidence="2" id="KW-0808">Transferase</keyword>
<reference evidence="2" key="1">
    <citation type="submission" date="2016-03" db="EMBL/GenBank/DDBJ databases">
        <title>Gut transcriptome analysis on engorged females of Ornithodoros mimon (Acari: Argasidae) and phylogenetic inferences of soft ticks.</title>
        <authorList>
            <person name="Landulfo G.A."/>
            <person name="Giovanni D."/>
            <person name="Carvalho E."/>
            <person name="Junqueira-de-Azevedo I."/>
            <person name="Patane J."/>
            <person name="Mendoca R."/>
            <person name="Barros-Battesti D."/>
        </authorList>
    </citation>
    <scope>NUCLEOTIDE SEQUENCE</scope>
    <source>
        <strain evidence="2">Females</strain>
        <tissue evidence="2">Gut</tissue>
    </source>
</reference>
<protein>
    <submittedName>
        <fullName evidence="2">Fast kinase domain containing protein 1 like</fullName>
    </submittedName>
</protein>
<feature type="domain" description="FAST kinase-like protein subdomain 2" evidence="1">
    <location>
        <begin position="99"/>
        <end position="174"/>
    </location>
</feature>
<dbReference type="Pfam" id="PF08368">
    <property type="entry name" value="FAST_2"/>
    <property type="match status" value="1"/>
</dbReference>
<dbReference type="GO" id="GO:0016301">
    <property type="term" value="F:kinase activity"/>
    <property type="evidence" value="ECO:0007669"/>
    <property type="project" value="UniProtKB-KW"/>
</dbReference>
<dbReference type="EMBL" id="GEIB01002201">
    <property type="protein sequence ID" value="JAR86331.1"/>
    <property type="molecule type" value="Transcribed_RNA"/>
</dbReference>
<proteinExistence type="predicted"/>